<evidence type="ECO:0000256" key="6">
    <source>
        <dbReference type="ARBA" id="ARBA00022723"/>
    </source>
</evidence>
<evidence type="ECO:0000256" key="4">
    <source>
        <dbReference type="ARBA" id="ARBA00022679"/>
    </source>
</evidence>
<dbReference type="PROSITE" id="PS50089">
    <property type="entry name" value="ZF_RING_2"/>
    <property type="match status" value="1"/>
</dbReference>
<keyword evidence="7" id="KW-0833">Ubl conjugation pathway</keyword>
<keyword evidence="4" id="KW-0808">Transferase</keyword>
<dbReference type="GO" id="GO:0008270">
    <property type="term" value="F:zinc ion binding"/>
    <property type="evidence" value="ECO:0007669"/>
    <property type="project" value="UniProtKB-KW"/>
</dbReference>
<dbReference type="GO" id="GO:0016020">
    <property type="term" value="C:membrane"/>
    <property type="evidence" value="ECO:0007669"/>
    <property type="project" value="UniProtKB-SubCell"/>
</dbReference>
<accession>A0AAV1RTC8</accession>
<evidence type="ECO:0000256" key="8">
    <source>
        <dbReference type="ARBA" id="ARBA00022833"/>
    </source>
</evidence>
<dbReference type="InterPro" id="IPR001841">
    <property type="entry name" value="Znf_RING"/>
</dbReference>
<gene>
    <name evidence="15" type="ORF">DCAF_LOCUS15053</name>
</gene>
<evidence type="ECO:0000256" key="12">
    <source>
        <dbReference type="PROSITE-ProRule" id="PRU00175"/>
    </source>
</evidence>
<evidence type="ECO:0000256" key="3">
    <source>
        <dbReference type="ARBA" id="ARBA00012483"/>
    </source>
</evidence>
<keyword evidence="10 13" id="KW-0472">Membrane</keyword>
<dbReference type="PANTHER" id="PTHR46905:SF21">
    <property type="entry name" value="RING-TYPE E3 UBIQUITIN TRANSFERASE"/>
    <property type="match status" value="1"/>
</dbReference>
<dbReference type="GO" id="GO:0016567">
    <property type="term" value="P:protein ubiquitination"/>
    <property type="evidence" value="ECO:0007669"/>
    <property type="project" value="InterPro"/>
</dbReference>
<dbReference type="Gene3D" id="3.30.40.10">
    <property type="entry name" value="Zinc/RING finger domain, C3HC4 (zinc finger)"/>
    <property type="match status" value="1"/>
</dbReference>
<evidence type="ECO:0000256" key="2">
    <source>
        <dbReference type="ARBA" id="ARBA00004167"/>
    </source>
</evidence>
<comment type="caution">
    <text evidence="15">The sequence shown here is derived from an EMBL/GenBank/DDBJ whole genome shotgun (WGS) entry which is preliminary data.</text>
</comment>
<comment type="similarity">
    <text evidence="11">Belongs to the RING-type zinc finger family. ATL subfamily.</text>
</comment>
<dbReference type="GO" id="GO:0061630">
    <property type="term" value="F:ubiquitin protein ligase activity"/>
    <property type="evidence" value="ECO:0007669"/>
    <property type="project" value="UniProtKB-EC"/>
</dbReference>
<keyword evidence="16" id="KW-1185">Reference proteome</keyword>
<dbReference type="CDD" id="cd16461">
    <property type="entry name" value="RING-H2_EL5-like"/>
    <property type="match status" value="1"/>
</dbReference>
<evidence type="ECO:0000256" key="10">
    <source>
        <dbReference type="ARBA" id="ARBA00023136"/>
    </source>
</evidence>
<dbReference type="Pfam" id="PF13639">
    <property type="entry name" value="zf-RING_2"/>
    <property type="match status" value="1"/>
</dbReference>
<keyword evidence="8" id="KW-0862">Zinc</keyword>
<dbReference type="Proteomes" id="UP001314170">
    <property type="component" value="Unassembled WGS sequence"/>
</dbReference>
<reference evidence="15 16" key="1">
    <citation type="submission" date="2024-01" db="EMBL/GenBank/DDBJ databases">
        <authorList>
            <person name="Waweru B."/>
        </authorList>
    </citation>
    <scope>NUCLEOTIDE SEQUENCE [LARGE SCALE GENOMIC DNA]</scope>
</reference>
<keyword evidence="5 13" id="KW-0812">Transmembrane</keyword>
<keyword evidence="9 13" id="KW-1133">Transmembrane helix</keyword>
<dbReference type="InterPro" id="IPR013083">
    <property type="entry name" value="Znf_RING/FYVE/PHD"/>
</dbReference>
<dbReference type="InterPro" id="IPR044602">
    <property type="entry name" value="ATL10/ATL72-79-like"/>
</dbReference>
<evidence type="ECO:0000256" key="7">
    <source>
        <dbReference type="ARBA" id="ARBA00022786"/>
    </source>
</evidence>
<name>A0AAV1RTC8_9ROSI</name>
<sequence length="320" mass="35410">MPWPHDAHVPVFSSRYRCMSYMHKNKVTGKDNHFQSKKMEGHAGGTLALAMTNEPWNLLHLSIKGRVEKWAKDLVLKNKHNLKQLIVLMWDQKQKNSLQSSSSEYLLHKLSEVKCASELLLDWAIIAMVTTLHHRAHRLLLDTESSTPPAANGSRTRNTYTSEANFDTNMVIILAALLCALICALGLNSIVRCALRCSRRFAFETPDQTAARLAATGLKKSALRQIPVIIYGAAGIHIIATDCAICLGEFMDGEKVRVLPKCNHGFHVRCIDTWLASHSSCPTCRQSLLEQPPSCDAAETEVGIRHSGNDVPVAGDHEAG</sequence>
<evidence type="ECO:0000313" key="16">
    <source>
        <dbReference type="Proteomes" id="UP001314170"/>
    </source>
</evidence>
<feature type="domain" description="RING-type" evidence="14">
    <location>
        <begin position="243"/>
        <end position="285"/>
    </location>
</feature>
<dbReference type="AlphaFoldDB" id="A0AAV1RTC8"/>
<dbReference type="EC" id="2.3.2.27" evidence="3"/>
<comment type="subcellular location">
    <subcellularLocation>
        <location evidence="2">Membrane</location>
        <topology evidence="2">Single-pass membrane protein</topology>
    </subcellularLocation>
</comment>
<evidence type="ECO:0000256" key="11">
    <source>
        <dbReference type="ARBA" id="ARBA00024209"/>
    </source>
</evidence>
<dbReference type="SMART" id="SM01197">
    <property type="entry name" value="FANCL_C"/>
    <property type="match status" value="1"/>
</dbReference>
<evidence type="ECO:0000259" key="14">
    <source>
        <dbReference type="PROSITE" id="PS50089"/>
    </source>
</evidence>
<proteinExistence type="inferred from homology"/>
<feature type="transmembrane region" description="Helical" evidence="13">
    <location>
        <begin position="170"/>
        <end position="191"/>
    </location>
</feature>
<protein>
    <recommendedName>
        <fullName evidence="3">RING-type E3 ubiquitin transferase</fullName>
        <ecNumber evidence="3">2.3.2.27</ecNumber>
    </recommendedName>
</protein>
<dbReference type="PANTHER" id="PTHR46905">
    <property type="entry name" value="RING-H2 FINGER PROTEIN ATL78"/>
    <property type="match status" value="1"/>
</dbReference>
<keyword evidence="12" id="KW-0863">Zinc-finger</keyword>
<dbReference type="SUPFAM" id="SSF57850">
    <property type="entry name" value="RING/U-box"/>
    <property type="match status" value="1"/>
</dbReference>
<evidence type="ECO:0000313" key="15">
    <source>
        <dbReference type="EMBL" id="CAK7339975.1"/>
    </source>
</evidence>
<keyword evidence="6" id="KW-0479">Metal-binding</keyword>
<dbReference type="SMART" id="SM00184">
    <property type="entry name" value="RING"/>
    <property type="match status" value="1"/>
</dbReference>
<comment type="catalytic activity">
    <reaction evidence="1">
        <text>S-ubiquitinyl-[E2 ubiquitin-conjugating enzyme]-L-cysteine + [acceptor protein]-L-lysine = [E2 ubiquitin-conjugating enzyme]-L-cysteine + N(6)-ubiquitinyl-[acceptor protein]-L-lysine.</text>
        <dbReference type="EC" id="2.3.2.27"/>
    </reaction>
</comment>
<evidence type="ECO:0000256" key="13">
    <source>
        <dbReference type="SAM" id="Phobius"/>
    </source>
</evidence>
<evidence type="ECO:0000256" key="9">
    <source>
        <dbReference type="ARBA" id="ARBA00022989"/>
    </source>
</evidence>
<dbReference type="FunFam" id="3.30.40.10:FF:000404">
    <property type="entry name" value="RING-H2 finger protein ATL72-like"/>
    <property type="match status" value="1"/>
</dbReference>
<organism evidence="15 16">
    <name type="scientific">Dovyalis caffra</name>
    <dbReference type="NCBI Taxonomy" id="77055"/>
    <lineage>
        <taxon>Eukaryota</taxon>
        <taxon>Viridiplantae</taxon>
        <taxon>Streptophyta</taxon>
        <taxon>Embryophyta</taxon>
        <taxon>Tracheophyta</taxon>
        <taxon>Spermatophyta</taxon>
        <taxon>Magnoliopsida</taxon>
        <taxon>eudicotyledons</taxon>
        <taxon>Gunneridae</taxon>
        <taxon>Pentapetalae</taxon>
        <taxon>rosids</taxon>
        <taxon>fabids</taxon>
        <taxon>Malpighiales</taxon>
        <taxon>Salicaceae</taxon>
        <taxon>Flacourtieae</taxon>
        <taxon>Dovyalis</taxon>
    </lineage>
</organism>
<dbReference type="EMBL" id="CAWUPB010001159">
    <property type="protein sequence ID" value="CAK7339975.1"/>
    <property type="molecule type" value="Genomic_DNA"/>
</dbReference>
<evidence type="ECO:0000256" key="1">
    <source>
        <dbReference type="ARBA" id="ARBA00000900"/>
    </source>
</evidence>
<evidence type="ECO:0000256" key="5">
    <source>
        <dbReference type="ARBA" id="ARBA00022692"/>
    </source>
</evidence>